<dbReference type="CDD" id="cd00622">
    <property type="entry name" value="PLPDE_III_ODC"/>
    <property type="match status" value="1"/>
</dbReference>
<evidence type="ECO:0000256" key="4">
    <source>
        <dbReference type="ARBA" id="ARBA00023239"/>
    </source>
</evidence>
<evidence type="ECO:0000256" key="6">
    <source>
        <dbReference type="ARBA" id="ARBA00034138"/>
    </source>
</evidence>
<feature type="modified residue" description="N6-(pyridoxal phosphate)lysine" evidence="9">
    <location>
        <position position="52"/>
    </location>
</feature>
<dbReference type="InterPro" id="IPR002433">
    <property type="entry name" value="Orn_de-COase"/>
</dbReference>
<dbReference type="PANTHER" id="PTHR11482">
    <property type="entry name" value="ARGININE/DIAMINOPIMELATE/ORNITHINE DECARBOXYLASE"/>
    <property type="match status" value="1"/>
</dbReference>
<dbReference type="GO" id="GO:0033387">
    <property type="term" value="P:putrescine biosynthetic process from arginine, via ornithine"/>
    <property type="evidence" value="ECO:0007669"/>
    <property type="project" value="TreeGrafter"/>
</dbReference>
<organism evidence="11 12">
    <name type="scientific">Cylindrobasidium torrendii FP15055 ss-10</name>
    <dbReference type="NCBI Taxonomy" id="1314674"/>
    <lineage>
        <taxon>Eukaryota</taxon>
        <taxon>Fungi</taxon>
        <taxon>Dikarya</taxon>
        <taxon>Basidiomycota</taxon>
        <taxon>Agaricomycotina</taxon>
        <taxon>Agaricomycetes</taxon>
        <taxon>Agaricomycetidae</taxon>
        <taxon>Agaricales</taxon>
        <taxon>Marasmiineae</taxon>
        <taxon>Physalacriaceae</taxon>
        <taxon>Cylindrobasidium</taxon>
    </lineage>
</organism>
<dbReference type="OrthoDB" id="5034579at2759"/>
<dbReference type="EC" id="4.1.1.17" evidence="6"/>
<feature type="active site" description="Proton donor" evidence="9">
    <location>
        <position position="337"/>
    </location>
</feature>
<evidence type="ECO:0000313" key="11">
    <source>
        <dbReference type="EMBL" id="KIY69296.1"/>
    </source>
</evidence>
<dbReference type="FunFam" id="3.20.20.10:FF:000005">
    <property type="entry name" value="Ornithine decarboxylase"/>
    <property type="match status" value="1"/>
</dbReference>
<dbReference type="InterPro" id="IPR009006">
    <property type="entry name" value="Ala_racemase/Decarboxylase_C"/>
</dbReference>
<dbReference type="Gene3D" id="2.40.37.10">
    <property type="entry name" value="Lyase, Ornithine Decarboxylase, Chain A, domain 1"/>
    <property type="match status" value="1"/>
</dbReference>
<comment type="similarity">
    <text evidence="2">Belongs to the Orn/Lys/Arg decarboxylase class-II family.</text>
</comment>
<dbReference type="InterPro" id="IPR029066">
    <property type="entry name" value="PLP-binding_barrel"/>
</dbReference>
<sequence length="411" mass="44711">MRSGVLNASRLSSNGVPDAERAFFVADLCEVYQQYQRWCKNLPEIQPHYAVKSNPDPYVLRLLAALGAGFDCASNQEINQVLALGGGVEPSNIIFANPCKAISFVRAAARAGVDKMTFDNVDELYKIARAHPRAKLVIRILADDSKSICAFNVKFGAALSAVPGLLAKAKELNLDVIGVSFHVGSGCYDPSVYTDAISRCRKVFDMAQDAGYEFDFLDVGGGFEDSLFEQAAAYLRDAIDEYFPERKHIKIIAEPGRYFVSNAFRLATNIIARRAPQADANAHAKVMYYINDGVYGAFNCLMFDHAVARPYVLCMDSSFHVPVGETLSRCSIWGPTCDSIDKICEDAELPARLQAGDWLGFDGMGAYTICAASQFNGFQVSKVVYTAGGDGEMEVRVALAKFAARGGGLQA</sequence>
<dbReference type="InterPro" id="IPR000183">
    <property type="entry name" value="Orn/DAP/Arg_de-COase"/>
</dbReference>
<evidence type="ECO:0000256" key="2">
    <source>
        <dbReference type="ARBA" id="ARBA00008872"/>
    </source>
</evidence>
<dbReference type="Pfam" id="PF02784">
    <property type="entry name" value="Orn_Arg_deC_N"/>
    <property type="match status" value="1"/>
</dbReference>
<comment type="catalytic activity">
    <reaction evidence="8">
        <text>L-ornithine + H(+) = putrescine + CO2</text>
        <dbReference type="Rhea" id="RHEA:22964"/>
        <dbReference type="ChEBI" id="CHEBI:15378"/>
        <dbReference type="ChEBI" id="CHEBI:16526"/>
        <dbReference type="ChEBI" id="CHEBI:46911"/>
        <dbReference type="ChEBI" id="CHEBI:326268"/>
        <dbReference type="EC" id="4.1.1.17"/>
    </reaction>
</comment>
<reference evidence="11 12" key="1">
    <citation type="journal article" date="2015" name="Fungal Genet. Biol.">
        <title>Evolution of novel wood decay mechanisms in Agaricales revealed by the genome sequences of Fistulina hepatica and Cylindrobasidium torrendii.</title>
        <authorList>
            <person name="Floudas D."/>
            <person name="Held B.W."/>
            <person name="Riley R."/>
            <person name="Nagy L.G."/>
            <person name="Koehler G."/>
            <person name="Ransdell A.S."/>
            <person name="Younus H."/>
            <person name="Chow J."/>
            <person name="Chiniquy J."/>
            <person name="Lipzen A."/>
            <person name="Tritt A."/>
            <person name="Sun H."/>
            <person name="Haridas S."/>
            <person name="LaButti K."/>
            <person name="Ohm R.A."/>
            <person name="Kues U."/>
            <person name="Blanchette R.A."/>
            <person name="Grigoriev I.V."/>
            <person name="Minto R.E."/>
            <person name="Hibbett D.S."/>
        </authorList>
    </citation>
    <scope>NUCLEOTIDE SEQUENCE [LARGE SCALE GENOMIC DNA]</scope>
    <source>
        <strain evidence="11 12">FP15055 ss-10</strain>
    </source>
</reference>
<evidence type="ECO:0000313" key="12">
    <source>
        <dbReference type="Proteomes" id="UP000054007"/>
    </source>
</evidence>
<dbReference type="EMBL" id="KN880486">
    <property type="protein sequence ID" value="KIY69296.1"/>
    <property type="molecule type" value="Genomic_DNA"/>
</dbReference>
<feature type="domain" description="Orn/DAP/Arg decarboxylase 2 N-terminal" evidence="10">
    <location>
        <begin position="30"/>
        <end position="261"/>
    </location>
</feature>
<dbReference type="PRINTS" id="PR01179">
    <property type="entry name" value="ODADCRBXLASE"/>
</dbReference>
<keyword evidence="3 9" id="KW-0663">Pyridoxal phosphate</keyword>
<dbReference type="GO" id="GO:0004586">
    <property type="term" value="F:ornithine decarboxylase activity"/>
    <property type="evidence" value="ECO:0007669"/>
    <property type="project" value="UniProtKB-EC"/>
</dbReference>
<dbReference type="Proteomes" id="UP000054007">
    <property type="component" value="Unassembled WGS sequence"/>
</dbReference>
<dbReference type="PROSITE" id="PS00878">
    <property type="entry name" value="ODR_DC_2_1"/>
    <property type="match status" value="1"/>
</dbReference>
<keyword evidence="4" id="KW-0456">Lyase</keyword>
<accession>A0A0D7BI20</accession>
<dbReference type="AlphaFoldDB" id="A0A0D7BI20"/>
<evidence type="ECO:0000256" key="8">
    <source>
        <dbReference type="ARBA" id="ARBA00049127"/>
    </source>
</evidence>
<gene>
    <name evidence="11" type="ORF">CYLTODRAFT_349700</name>
</gene>
<protein>
    <recommendedName>
        <fullName evidence="6">ornithine decarboxylase</fullName>
        <ecNumber evidence="6">4.1.1.17</ecNumber>
    </recommendedName>
</protein>
<evidence type="ECO:0000256" key="5">
    <source>
        <dbReference type="ARBA" id="ARBA00034115"/>
    </source>
</evidence>
<dbReference type="GO" id="GO:0005737">
    <property type="term" value="C:cytoplasm"/>
    <property type="evidence" value="ECO:0007669"/>
    <property type="project" value="TreeGrafter"/>
</dbReference>
<dbReference type="STRING" id="1314674.A0A0D7BI20"/>
<comment type="subunit">
    <text evidence="7">Homodimer. Only the dimer is catalytically active, as the active sites are constructed of residues from both monomers.</text>
</comment>
<dbReference type="InterPro" id="IPR022644">
    <property type="entry name" value="De-COase2_N"/>
</dbReference>
<evidence type="ECO:0000259" key="10">
    <source>
        <dbReference type="Pfam" id="PF02784"/>
    </source>
</evidence>
<evidence type="ECO:0000256" key="9">
    <source>
        <dbReference type="PIRSR" id="PIRSR600183-50"/>
    </source>
</evidence>
<dbReference type="PRINTS" id="PR01182">
    <property type="entry name" value="ORNDCRBXLASE"/>
</dbReference>
<dbReference type="PANTHER" id="PTHR11482:SF6">
    <property type="entry name" value="ORNITHINE DECARBOXYLASE 1-RELATED"/>
    <property type="match status" value="1"/>
</dbReference>
<dbReference type="InterPro" id="IPR022653">
    <property type="entry name" value="De-COase2_pyr-phos_BS"/>
</dbReference>
<keyword evidence="12" id="KW-1185">Reference proteome</keyword>
<dbReference type="SUPFAM" id="SSF51419">
    <property type="entry name" value="PLP-binding barrel"/>
    <property type="match status" value="1"/>
</dbReference>
<comment type="pathway">
    <text evidence="5">Amine and polyamine biosynthesis; putrescine biosynthesis via L-ornithine pathway; putrescine from L-ornithine: step 1/1.</text>
</comment>
<dbReference type="SUPFAM" id="SSF50621">
    <property type="entry name" value="Alanine racemase C-terminal domain-like"/>
    <property type="match status" value="1"/>
</dbReference>
<evidence type="ECO:0000256" key="3">
    <source>
        <dbReference type="ARBA" id="ARBA00022898"/>
    </source>
</evidence>
<name>A0A0D7BI20_9AGAR</name>
<comment type="cofactor">
    <cofactor evidence="1 9">
        <name>pyridoxal 5'-phosphate</name>
        <dbReference type="ChEBI" id="CHEBI:597326"/>
    </cofactor>
</comment>
<proteinExistence type="inferred from homology"/>
<dbReference type="Gene3D" id="3.20.20.10">
    <property type="entry name" value="Alanine racemase"/>
    <property type="match status" value="1"/>
</dbReference>
<evidence type="ECO:0000256" key="7">
    <source>
        <dbReference type="ARBA" id="ARBA00046672"/>
    </source>
</evidence>
<evidence type="ECO:0000256" key="1">
    <source>
        <dbReference type="ARBA" id="ARBA00001933"/>
    </source>
</evidence>